<dbReference type="Pfam" id="PF04471">
    <property type="entry name" value="Mrr_cat"/>
    <property type="match status" value="1"/>
</dbReference>
<dbReference type="AlphaFoldDB" id="A0A411YIH7"/>
<organism evidence="2 3">
    <name type="scientific">Egibacter rhizosphaerae</name>
    <dbReference type="NCBI Taxonomy" id="1670831"/>
    <lineage>
        <taxon>Bacteria</taxon>
        <taxon>Bacillati</taxon>
        <taxon>Actinomycetota</taxon>
        <taxon>Nitriliruptoria</taxon>
        <taxon>Egibacterales</taxon>
        <taxon>Egibacteraceae</taxon>
        <taxon>Egibacter</taxon>
    </lineage>
</organism>
<dbReference type="InterPro" id="IPR011856">
    <property type="entry name" value="tRNA_endonuc-like_dom_sf"/>
</dbReference>
<dbReference type="EMBL" id="CP036402">
    <property type="protein sequence ID" value="QBI21033.1"/>
    <property type="molecule type" value="Genomic_DNA"/>
</dbReference>
<keyword evidence="3" id="KW-1185">Reference proteome</keyword>
<proteinExistence type="predicted"/>
<dbReference type="InterPro" id="IPR007560">
    <property type="entry name" value="Restrct_endonuc_IV_Mrr"/>
</dbReference>
<dbReference type="PANTHER" id="PTHR30015">
    <property type="entry name" value="MRR RESTRICTION SYSTEM PROTEIN"/>
    <property type="match status" value="1"/>
</dbReference>
<dbReference type="Proteomes" id="UP000291469">
    <property type="component" value="Chromosome"/>
</dbReference>
<dbReference type="OrthoDB" id="9803736at2"/>
<accession>A0A411YIH7</accession>
<feature type="domain" description="Restriction endonuclease type IV Mrr" evidence="1">
    <location>
        <begin position="1"/>
        <end position="35"/>
    </location>
</feature>
<evidence type="ECO:0000259" key="1">
    <source>
        <dbReference type="Pfam" id="PF04471"/>
    </source>
</evidence>
<dbReference type="PANTHER" id="PTHR30015:SF7">
    <property type="entry name" value="TYPE IV METHYL-DIRECTED RESTRICTION ENZYME ECOKMRR"/>
    <property type="match status" value="1"/>
</dbReference>
<reference evidence="2 3" key="1">
    <citation type="submission" date="2019-01" db="EMBL/GenBank/DDBJ databases">
        <title>Egibacter rhizosphaerae EGI 80759T.</title>
        <authorList>
            <person name="Chen D.-D."/>
            <person name="Tian Y."/>
            <person name="Jiao J.-Y."/>
            <person name="Zhang X.-T."/>
            <person name="Zhang Y.-G."/>
            <person name="Zhang Y."/>
            <person name="Xiao M."/>
            <person name="Shu W.-S."/>
            <person name="Li W.-J."/>
        </authorList>
    </citation>
    <scope>NUCLEOTIDE SEQUENCE [LARGE SCALE GENOMIC DNA]</scope>
    <source>
        <strain evidence="2 3">EGI 80759</strain>
    </source>
</reference>
<dbReference type="Gene3D" id="3.40.1350.10">
    <property type="match status" value="1"/>
</dbReference>
<protein>
    <recommendedName>
        <fullName evidence="1">Restriction endonuclease type IV Mrr domain-containing protein</fullName>
    </recommendedName>
</protein>
<name>A0A411YIH7_9ACTN</name>
<sequence length="61" mass="6782">MFITTSRFGQGAQQYADQVSARVVLIDGNELGRLMVEHSVGAETQDAYSLKRVDEAFFQAQ</sequence>
<dbReference type="GO" id="GO:0015666">
    <property type="term" value="F:restriction endodeoxyribonuclease activity"/>
    <property type="evidence" value="ECO:0007669"/>
    <property type="project" value="TreeGrafter"/>
</dbReference>
<gene>
    <name evidence="2" type="ORF">ER308_16610</name>
</gene>
<dbReference type="GO" id="GO:0009307">
    <property type="term" value="P:DNA restriction-modification system"/>
    <property type="evidence" value="ECO:0007669"/>
    <property type="project" value="InterPro"/>
</dbReference>
<dbReference type="KEGG" id="erz:ER308_16610"/>
<evidence type="ECO:0000313" key="2">
    <source>
        <dbReference type="EMBL" id="QBI21033.1"/>
    </source>
</evidence>
<dbReference type="GO" id="GO:0003677">
    <property type="term" value="F:DNA binding"/>
    <property type="evidence" value="ECO:0007669"/>
    <property type="project" value="InterPro"/>
</dbReference>
<dbReference type="InterPro" id="IPR052906">
    <property type="entry name" value="Type_IV_Methyl-Rstrct_Enzyme"/>
</dbReference>
<evidence type="ECO:0000313" key="3">
    <source>
        <dbReference type="Proteomes" id="UP000291469"/>
    </source>
</evidence>